<dbReference type="PROSITE" id="PS00589">
    <property type="entry name" value="PTS_HPR_SER"/>
    <property type="match status" value="1"/>
</dbReference>
<evidence type="ECO:0000256" key="3">
    <source>
        <dbReference type="ARBA" id="ARBA00020422"/>
    </source>
</evidence>
<dbReference type="GeneID" id="83593395"/>
<dbReference type="InterPro" id="IPR050399">
    <property type="entry name" value="HPr"/>
</dbReference>
<proteinExistence type="predicted"/>
<sequence>MITKEVIVNNPKGLHARPATLLVRKAASFKSDIGIEFMGKKANIKSLIGILSLGVGSNVAVNVIANGVDEKLALEEIVKLINSLEE</sequence>
<dbReference type="SUPFAM" id="SSF55594">
    <property type="entry name" value="HPr-like"/>
    <property type="match status" value="1"/>
</dbReference>
<dbReference type="InterPro" id="IPR001020">
    <property type="entry name" value="PTS_HPr_His_P_site"/>
</dbReference>
<keyword evidence="8" id="KW-1185">Reference proteome</keyword>
<dbReference type="STRING" id="1552.A7L45_12880"/>
<keyword evidence="7" id="KW-0762">Sugar transport</keyword>
<dbReference type="InterPro" id="IPR035895">
    <property type="entry name" value="HPr-like_sf"/>
</dbReference>
<evidence type="ECO:0000256" key="1">
    <source>
        <dbReference type="ARBA" id="ARBA00003681"/>
    </source>
</evidence>
<dbReference type="GO" id="GO:0005737">
    <property type="term" value="C:cytoplasm"/>
    <property type="evidence" value="ECO:0007669"/>
    <property type="project" value="UniProtKB-SubCell"/>
</dbReference>
<dbReference type="PROSITE" id="PS00369">
    <property type="entry name" value="PTS_HPR_HIS"/>
    <property type="match status" value="1"/>
</dbReference>
<evidence type="ECO:0000256" key="2">
    <source>
        <dbReference type="ARBA" id="ARBA00004496"/>
    </source>
</evidence>
<evidence type="ECO:0000313" key="8">
    <source>
        <dbReference type="Proteomes" id="UP000182569"/>
    </source>
</evidence>
<evidence type="ECO:0000256" key="4">
    <source>
        <dbReference type="ARBA" id="ARBA00022490"/>
    </source>
</evidence>
<dbReference type="InterPro" id="IPR002114">
    <property type="entry name" value="PTS_HPr_Ser_P_site"/>
</dbReference>
<keyword evidence="5" id="KW-0598">Phosphotransferase system</keyword>
<dbReference type="RefSeq" id="WP_071613191.1">
    <property type="nucleotide sequence ID" value="NZ_CP015756.1"/>
</dbReference>
<dbReference type="PANTHER" id="PTHR33705">
    <property type="entry name" value="PHOSPHOCARRIER PROTEIN HPR"/>
    <property type="match status" value="1"/>
</dbReference>
<gene>
    <name evidence="7" type="ORF">A7L45_12880</name>
</gene>
<dbReference type="OrthoDB" id="9809047at2"/>
<accession>A0A1J0GHV4</accession>
<feature type="domain" description="HPr" evidence="6">
    <location>
        <begin position="1"/>
        <end position="86"/>
    </location>
</feature>
<dbReference type="KEGG" id="ceu:A7L45_12880"/>
<dbReference type="PROSITE" id="PS51350">
    <property type="entry name" value="PTS_HPR_DOM"/>
    <property type="match status" value="1"/>
</dbReference>
<dbReference type="Pfam" id="PF00381">
    <property type="entry name" value="PTS-HPr"/>
    <property type="match status" value="1"/>
</dbReference>
<dbReference type="PRINTS" id="PR00107">
    <property type="entry name" value="PHOSPHOCPHPR"/>
</dbReference>
<dbReference type="CDD" id="cd00367">
    <property type="entry name" value="PTS-HPr_like"/>
    <property type="match status" value="1"/>
</dbReference>
<dbReference type="Gene3D" id="3.30.1340.10">
    <property type="entry name" value="HPr-like"/>
    <property type="match status" value="1"/>
</dbReference>
<comment type="function">
    <text evidence="1">General (non sugar-specific) component of the phosphoenolpyruvate-dependent sugar phosphotransferase system (sugar PTS). This major carbohydrate active-transport system catalyzes the phosphorylation of incoming sugar substrates concomitantly with their translocation across the cell membrane. The phosphoryl group from phosphoenolpyruvate (PEP) is transferred to the phosphoryl carrier protein HPr by enzyme I. Phospho-HPr then transfers it to the PTS EIIA domain.</text>
</comment>
<protein>
    <recommendedName>
        <fullName evidence="3">Phosphocarrier protein HPr</fullName>
    </recommendedName>
</protein>
<dbReference type="NCBIfam" id="TIGR01003">
    <property type="entry name" value="PTS_HPr_family"/>
    <property type="match status" value="1"/>
</dbReference>
<dbReference type="PANTHER" id="PTHR33705:SF2">
    <property type="entry name" value="PHOSPHOCARRIER PROTEIN NPR"/>
    <property type="match status" value="1"/>
</dbReference>
<keyword evidence="4" id="KW-0963">Cytoplasm</keyword>
<evidence type="ECO:0000256" key="5">
    <source>
        <dbReference type="ARBA" id="ARBA00022683"/>
    </source>
</evidence>
<name>A0A1J0GHV4_9CLOT</name>
<reference evidence="8" key="1">
    <citation type="journal article" date="2016" name="Front. Microbiol.">
        <title>Complete Genome Sequence of Clostridium estertheticum DSM 8809, a Microbe Identified in Spoiled Vacuum Packed Beef.</title>
        <authorList>
            <person name="Yu Z."/>
            <person name="Gunn L."/>
            <person name="Brennan E."/>
            <person name="Reid R."/>
            <person name="Wall P.G."/>
            <person name="Gaora O.P."/>
            <person name="Hurley D."/>
            <person name="Bolton D."/>
            <person name="Fanning S."/>
        </authorList>
    </citation>
    <scope>NUCLEOTIDE SEQUENCE [LARGE SCALE GENOMIC DNA]</scope>
    <source>
        <strain evidence="8">DSM 8809</strain>
    </source>
</reference>
<dbReference type="AlphaFoldDB" id="A0A1J0GHV4"/>
<evidence type="ECO:0000259" key="6">
    <source>
        <dbReference type="PROSITE" id="PS51350"/>
    </source>
</evidence>
<keyword evidence="7" id="KW-0813">Transport</keyword>
<dbReference type="Proteomes" id="UP000182569">
    <property type="component" value="Chromosome"/>
</dbReference>
<evidence type="ECO:0000313" key="7">
    <source>
        <dbReference type="EMBL" id="APC40899.1"/>
    </source>
</evidence>
<dbReference type="EMBL" id="CP015756">
    <property type="protein sequence ID" value="APC40899.1"/>
    <property type="molecule type" value="Genomic_DNA"/>
</dbReference>
<dbReference type="InterPro" id="IPR000032">
    <property type="entry name" value="HPr-like"/>
</dbReference>
<organism evidence="7 8">
    <name type="scientific">Clostridium estertheticum subsp. estertheticum</name>
    <dbReference type="NCBI Taxonomy" id="1552"/>
    <lineage>
        <taxon>Bacteria</taxon>
        <taxon>Bacillati</taxon>
        <taxon>Bacillota</taxon>
        <taxon>Clostridia</taxon>
        <taxon>Eubacteriales</taxon>
        <taxon>Clostridiaceae</taxon>
        <taxon>Clostridium</taxon>
    </lineage>
</organism>
<dbReference type="GO" id="GO:0009401">
    <property type="term" value="P:phosphoenolpyruvate-dependent sugar phosphotransferase system"/>
    <property type="evidence" value="ECO:0007669"/>
    <property type="project" value="UniProtKB-KW"/>
</dbReference>
<comment type="subcellular location">
    <subcellularLocation>
        <location evidence="2">Cytoplasm</location>
    </subcellularLocation>
</comment>